<dbReference type="KEGG" id="bla:BLA_1005"/>
<evidence type="ECO:0000313" key="2">
    <source>
        <dbReference type="Proteomes" id="UP000002456"/>
    </source>
</evidence>
<proteinExistence type="predicted"/>
<reference evidence="1 2" key="1">
    <citation type="journal article" date="2009" name="J. Bacteriol.">
        <title>Genome sequence of the probiotic bacterium Bifidobacterium animalis subsp. lactis AD011.</title>
        <authorList>
            <person name="Kim J.F."/>
            <person name="Jeong H."/>
            <person name="Yu D.S."/>
            <person name="Choi S.-H."/>
            <person name="Hur C.-G."/>
            <person name="Park M.-S."/>
            <person name="Yoon S.H."/>
            <person name="Kim D.-W."/>
            <person name="Ji G.E."/>
            <person name="Park H.-S."/>
            <person name="Oh T.K."/>
        </authorList>
    </citation>
    <scope>NUCLEOTIDE SEQUENCE [LARGE SCALE GENOMIC DNA]</scope>
    <source>
        <strain evidence="1 2">AD011</strain>
    </source>
</reference>
<protein>
    <submittedName>
        <fullName evidence="1">Uncharacterized protein</fullName>
    </submittedName>
</protein>
<sequence length="30" mass="3412">MLDEARTSVGPHTCVFTFIWRLLDVAQAPH</sequence>
<gene>
    <name evidence="1" type="ordered locus">BLA_1005</name>
</gene>
<organism evidence="1 2">
    <name type="scientific">Bifidobacterium animalis subsp. lactis (strain AD011)</name>
    <dbReference type="NCBI Taxonomy" id="442563"/>
    <lineage>
        <taxon>Bacteria</taxon>
        <taxon>Bacillati</taxon>
        <taxon>Actinomycetota</taxon>
        <taxon>Actinomycetes</taxon>
        <taxon>Bifidobacteriales</taxon>
        <taxon>Bifidobacteriaceae</taxon>
        <taxon>Bifidobacterium</taxon>
    </lineage>
</organism>
<dbReference type="STRING" id="442563.BLA_1005"/>
<dbReference type="Proteomes" id="UP000002456">
    <property type="component" value="Chromosome"/>
</dbReference>
<accession>B8DTG6</accession>
<dbReference type="EMBL" id="CP001213">
    <property type="protein sequence ID" value="ACL29295.1"/>
    <property type="molecule type" value="Genomic_DNA"/>
</dbReference>
<name>B8DTG6_BIFA0</name>
<dbReference type="HOGENOM" id="CLU_3402293_0_0_11"/>
<dbReference type="AlphaFoldDB" id="B8DTG6"/>
<evidence type="ECO:0000313" key="1">
    <source>
        <dbReference type="EMBL" id="ACL29295.1"/>
    </source>
</evidence>
<keyword evidence="2" id="KW-1185">Reference proteome</keyword>